<protein>
    <submittedName>
        <fullName evidence="2">Uncharacterized protein</fullName>
    </submittedName>
</protein>
<evidence type="ECO:0000256" key="1">
    <source>
        <dbReference type="SAM" id="MobiDB-lite"/>
    </source>
</evidence>
<proteinExistence type="predicted"/>
<name>A0A1V9XWD6_9ACAR</name>
<feature type="region of interest" description="Disordered" evidence="1">
    <location>
        <begin position="47"/>
        <end position="79"/>
    </location>
</feature>
<feature type="compositionally biased region" description="Basic and acidic residues" evidence="1">
    <location>
        <begin position="53"/>
        <end position="71"/>
    </location>
</feature>
<dbReference type="Proteomes" id="UP000192247">
    <property type="component" value="Unassembled WGS sequence"/>
</dbReference>
<evidence type="ECO:0000313" key="3">
    <source>
        <dbReference type="Proteomes" id="UP000192247"/>
    </source>
</evidence>
<sequence>MAGKRNIATLARDNLIPTVKRSDADVIFDGDLVLPFLSKRDYGEELGPDTVYEDARDKNDRREYKRDEEAMTKTYGNRN</sequence>
<dbReference type="EMBL" id="MNPL01003059">
    <property type="protein sequence ID" value="OQR77790.1"/>
    <property type="molecule type" value="Genomic_DNA"/>
</dbReference>
<gene>
    <name evidence="2" type="ORF">BIW11_06842</name>
</gene>
<evidence type="ECO:0000313" key="2">
    <source>
        <dbReference type="EMBL" id="OQR77790.1"/>
    </source>
</evidence>
<organism evidence="2 3">
    <name type="scientific">Tropilaelaps mercedesae</name>
    <dbReference type="NCBI Taxonomy" id="418985"/>
    <lineage>
        <taxon>Eukaryota</taxon>
        <taxon>Metazoa</taxon>
        <taxon>Ecdysozoa</taxon>
        <taxon>Arthropoda</taxon>
        <taxon>Chelicerata</taxon>
        <taxon>Arachnida</taxon>
        <taxon>Acari</taxon>
        <taxon>Parasitiformes</taxon>
        <taxon>Mesostigmata</taxon>
        <taxon>Gamasina</taxon>
        <taxon>Dermanyssoidea</taxon>
        <taxon>Laelapidae</taxon>
        <taxon>Tropilaelaps</taxon>
    </lineage>
</organism>
<dbReference type="AlphaFoldDB" id="A0A1V9XWD6"/>
<comment type="caution">
    <text evidence="2">The sequence shown here is derived from an EMBL/GenBank/DDBJ whole genome shotgun (WGS) entry which is preliminary data.</text>
</comment>
<accession>A0A1V9XWD6</accession>
<reference evidence="2 3" key="1">
    <citation type="journal article" date="2017" name="Gigascience">
        <title>Draft genome of the honey bee ectoparasitic mite, Tropilaelaps mercedesae, is shaped by the parasitic life history.</title>
        <authorList>
            <person name="Dong X."/>
            <person name="Armstrong S.D."/>
            <person name="Xia D."/>
            <person name="Makepeace B.L."/>
            <person name="Darby A.C."/>
            <person name="Kadowaki T."/>
        </authorList>
    </citation>
    <scope>NUCLEOTIDE SEQUENCE [LARGE SCALE GENOMIC DNA]</scope>
    <source>
        <strain evidence="2">Wuxi-XJTLU</strain>
    </source>
</reference>
<keyword evidence="3" id="KW-1185">Reference proteome</keyword>
<dbReference type="InParanoid" id="A0A1V9XWD6"/>